<feature type="transmembrane region" description="Helical" evidence="1">
    <location>
        <begin position="249"/>
        <end position="272"/>
    </location>
</feature>
<keyword evidence="1" id="KW-0812">Transmembrane</keyword>
<evidence type="ECO:0000256" key="1">
    <source>
        <dbReference type="SAM" id="Phobius"/>
    </source>
</evidence>
<gene>
    <name evidence="3" type="ORF">SK128_000936</name>
</gene>
<name>A0AAN8WTB6_HALRR</name>
<evidence type="ECO:0000313" key="4">
    <source>
        <dbReference type="Proteomes" id="UP001381693"/>
    </source>
</evidence>
<reference evidence="3 4" key="1">
    <citation type="submission" date="2023-11" db="EMBL/GenBank/DDBJ databases">
        <title>Halocaridina rubra genome assembly.</title>
        <authorList>
            <person name="Smith C."/>
        </authorList>
    </citation>
    <scope>NUCLEOTIDE SEQUENCE [LARGE SCALE GENOMIC DNA]</scope>
    <source>
        <strain evidence="3">EP-1</strain>
        <tissue evidence="3">Whole</tissue>
    </source>
</reference>
<protein>
    <recommendedName>
        <fullName evidence="2">C2H2-type domain-containing protein</fullName>
    </recommendedName>
</protein>
<dbReference type="PROSITE" id="PS00028">
    <property type="entry name" value="ZINC_FINGER_C2H2_1"/>
    <property type="match status" value="1"/>
</dbReference>
<keyword evidence="4" id="KW-1185">Reference proteome</keyword>
<dbReference type="Proteomes" id="UP001381693">
    <property type="component" value="Unassembled WGS sequence"/>
</dbReference>
<dbReference type="InterPro" id="IPR013087">
    <property type="entry name" value="Znf_C2H2_type"/>
</dbReference>
<evidence type="ECO:0000313" key="3">
    <source>
        <dbReference type="EMBL" id="KAK7069956.1"/>
    </source>
</evidence>
<organism evidence="3 4">
    <name type="scientific">Halocaridina rubra</name>
    <name type="common">Hawaiian red shrimp</name>
    <dbReference type="NCBI Taxonomy" id="373956"/>
    <lineage>
        <taxon>Eukaryota</taxon>
        <taxon>Metazoa</taxon>
        <taxon>Ecdysozoa</taxon>
        <taxon>Arthropoda</taxon>
        <taxon>Crustacea</taxon>
        <taxon>Multicrustacea</taxon>
        <taxon>Malacostraca</taxon>
        <taxon>Eumalacostraca</taxon>
        <taxon>Eucarida</taxon>
        <taxon>Decapoda</taxon>
        <taxon>Pleocyemata</taxon>
        <taxon>Caridea</taxon>
        <taxon>Atyoidea</taxon>
        <taxon>Atyidae</taxon>
        <taxon>Halocaridina</taxon>
    </lineage>
</organism>
<keyword evidence="1" id="KW-1133">Transmembrane helix</keyword>
<dbReference type="AlphaFoldDB" id="A0AAN8WTB6"/>
<accession>A0AAN8WTB6</accession>
<sequence>MAEDNVDMECQEYEMVPEEEVVETSYMCGQCFLLFPTTEEFNAHQCQESHMDRVESVIVTAEQDGVKTKLLNDAGGNPCVWEARESEAAMEEAVASILGEKLKKMGPPRKSPDSRVVEFEPSLDMVDDPDEPSIEHTGIMDHHVESVVEHTVENKDPGQMERVEIPSTNCYIYDNPVYLNRLMKDNTFGRRVRHDAPYRLRLGPWDNKCSRLLIQLLKEFPKAYFILDKECKRTEAWEMIRNKMGDEGYQFTVLQVLCVALSFFCLLLLYIFHPKMEQVMVDPYMSSPVAEFFFYPLQ</sequence>
<keyword evidence="1" id="KW-0472">Membrane</keyword>
<proteinExistence type="predicted"/>
<dbReference type="EMBL" id="JAXCGZ010015651">
    <property type="protein sequence ID" value="KAK7069956.1"/>
    <property type="molecule type" value="Genomic_DNA"/>
</dbReference>
<evidence type="ECO:0000259" key="2">
    <source>
        <dbReference type="PROSITE" id="PS00028"/>
    </source>
</evidence>
<feature type="domain" description="C2H2-type" evidence="2">
    <location>
        <begin position="28"/>
        <end position="50"/>
    </location>
</feature>
<comment type="caution">
    <text evidence="3">The sequence shown here is derived from an EMBL/GenBank/DDBJ whole genome shotgun (WGS) entry which is preliminary data.</text>
</comment>